<evidence type="ECO:0000313" key="2">
    <source>
        <dbReference type="EMBL" id="EXM12962.1"/>
    </source>
</evidence>
<name>X0KVZ6_FUSOX</name>
<accession>X0KVZ6</accession>
<reference evidence="2" key="2">
    <citation type="submission" date="2014-03" db="EMBL/GenBank/DDBJ databases">
        <title>The Genome Annotation of Fusarium oxysporum Cotton.</title>
        <authorList>
            <consortium name="The Broad Institute Genomics Platform"/>
            <person name="Ma L.-J."/>
            <person name="Corby-Kistler H."/>
            <person name="Broz K."/>
            <person name="Gale L.R."/>
            <person name="Jonkers W."/>
            <person name="O'Donnell K."/>
            <person name="Ploetz R."/>
            <person name="Steinberg C."/>
            <person name="Schwartz D.C."/>
            <person name="VanEtten H."/>
            <person name="Zhou S."/>
            <person name="Young S.K."/>
            <person name="Zeng Q."/>
            <person name="Gargeya S."/>
            <person name="Fitzgerald M."/>
            <person name="Abouelleil A."/>
            <person name="Alvarado L."/>
            <person name="Chapman S.B."/>
            <person name="Gainer-Dewar J."/>
            <person name="Goldberg J."/>
            <person name="Griggs A."/>
            <person name="Gujja S."/>
            <person name="Hansen M."/>
            <person name="Howarth C."/>
            <person name="Imamovic A."/>
            <person name="Ireland A."/>
            <person name="Larimer J."/>
            <person name="McCowan C."/>
            <person name="Murphy C."/>
            <person name="Pearson M."/>
            <person name="Poon T.W."/>
            <person name="Priest M."/>
            <person name="Roberts A."/>
            <person name="Saif S."/>
            <person name="Shea T."/>
            <person name="Sykes S."/>
            <person name="Wortman J."/>
            <person name="Nusbaum C."/>
            <person name="Birren B."/>
        </authorList>
    </citation>
    <scope>NUCLEOTIDE SEQUENCE</scope>
    <source>
        <strain evidence="2">25433</strain>
    </source>
</reference>
<sequence length="30" mass="3399">MLLKMMLLATSLPVSMVLLMTLPMMLLSLY</sequence>
<dbReference type="Proteomes" id="UP000030701">
    <property type="component" value="Unassembled WGS sequence"/>
</dbReference>
<feature type="transmembrane region" description="Helical" evidence="1">
    <location>
        <begin position="6"/>
        <end position="29"/>
    </location>
</feature>
<proteinExistence type="predicted"/>
<protein>
    <submittedName>
        <fullName evidence="2">Uncharacterized protein</fullName>
    </submittedName>
</protein>
<gene>
    <name evidence="2" type="ORF">FOTG_18561</name>
</gene>
<reference evidence="2" key="1">
    <citation type="submission" date="2011-11" db="EMBL/GenBank/DDBJ databases">
        <title>The Genome Sequence of Fusarium oxysporum Cotton.</title>
        <authorList>
            <consortium name="The Broad Institute Genome Sequencing Platform"/>
            <person name="Ma L.-J."/>
            <person name="Gale L.R."/>
            <person name="Schwartz D.C."/>
            <person name="Zhou S."/>
            <person name="Corby-Kistler H."/>
            <person name="Young S.K."/>
            <person name="Zeng Q."/>
            <person name="Gargeya S."/>
            <person name="Fitzgerald M."/>
            <person name="Haas B."/>
            <person name="Abouelleil A."/>
            <person name="Alvarado L."/>
            <person name="Arachchi H.M."/>
            <person name="Berlin A."/>
            <person name="Brown A."/>
            <person name="Chapman S.B."/>
            <person name="Chen Z."/>
            <person name="Dunbar C."/>
            <person name="Freedman E."/>
            <person name="Gearin G."/>
            <person name="Goldberg J."/>
            <person name="Griggs A."/>
            <person name="Gujja S."/>
            <person name="Heiman D."/>
            <person name="Howarth C."/>
            <person name="Larson L."/>
            <person name="Lui A."/>
            <person name="MacDonald P.J.P."/>
            <person name="Montmayeur A."/>
            <person name="Murphy C."/>
            <person name="Neiman D."/>
            <person name="Pearson M."/>
            <person name="Priest M."/>
            <person name="Roberts A."/>
            <person name="Saif S."/>
            <person name="Shea T."/>
            <person name="Shenoy N."/>
            <person name="Sisk P."/>
            <person name="Stolte C."/>
            <person name="Sykes S."/>
            <person name="Wortman J."/>
            <person name="Nusbaum C."/>
            <person name="Birren B."/>
        </authorList>
    </citation>
    <scope>NUCLEOTIDE SEQUENCE [LARGE SCALE GENOMIC DNA]</scope>
    <source>
        <strain evidence="2">25433</strain>
    </source>
</reference>
<evidence type="ECO:0000256" key="1">
    <source>
        <dbReference type="SAM" id="Phobius"/>
    </source>
</evidence>
<organism evidence="2">
    <name type="scientific">Fusarium oxysporum f. sp. vasinfectum 25433</name>
    <dbReference type="NCBI Taxonomy" id="1089449"/>
    <lineage>
        <taxon>Eukaryota</taxon>
        <taxon>Fungi</taxon>
        <taxon>Dikarya</taxon>
        <taxon>Ascomycota</taxon>
        <taxon>Pezizomycotina</taxon>
        <taxon>Sordariomycetes</taxon>
        <taxon>Hypocreomycetidae</taxon>
        <taxon>Hypocreales</taxon>
        <taxon>Nectriaceae</taxon>
        <taxon>Fusarium</taxon>
        <taxon>Fusarium oxysporum species complex</taxon>
    </lineage>
</organism>
<keyword evidence="1" id="KW-1133">Transmembrane helix</keyword>
<keyword evidence="1" id="KW-0812">Transmembrane</keyword>
<dbReference type="HOGENOM" id="CLU_3406428_0_0_1"/>
<keyword evidence="1" id="KW-0472">Membrane</keyword>
<dbReference type="EMBL" id="KK035344">
    <property type="protein sequence ID" value="EXM12962.1"/>
    <property type="molecule type" value="Genomic_DNA"/>
</dbReference>
<dbReference type="AlphaFoldDB" id="X0KVZ6"/>